<accession>A0A1F5P3P6</accession>
<keyword evidence="1" id="KW-0472">Membrane</keyword>
<proteinExistence type="predicted"/>
<reference evidence="2 3" key="1">
    <citation type="journal article" date="2016" name="Nat. Commun.">
        <title>Thousands of microbial genomes shed light on interconnected biogeochemical processes in an aquifer system.</title>
        <authorList>
            <person name="Anantharaman K."/>
            <person name="Brown C.T."/>
            <person name="Hug L.A."/>
            <person name="Sharon I."/>
            <person name="Castelle C.J."/>
            <person name="Probst A.J."/>
            <person name="Thomas B.C."/>
            <person name="Singh A."/>
            <person name="Wilkins M.J."/>
            <person name="Karaoz U."/>
            <person name="Brodie E.L."/>
            <person name="Williams K.H."/>
            <person name="Hubbard S.S."/>
            <person name="Banfield J.F."/>
        </authorList>
    </citation>
    <scope>NUCLEOTIDE SEQUENCE [LARGE SCALE GENOMIC DNA]</scope>
</reference>
<keyword evidence="1" id="KW-0812">Transmembrane</keyword>
<keyword evidence="1" id="KW-1133">Transmembrane helix</keyword>
<organism evidence="2 3">
    <name type="scientific">Candidatus Doudnabacteria bacterium RIFCSPHIGHO2_01_FULL_49_9</name>
    <dbReference type="NCBI Taxonomy" id="1817827"/>
    <lineage>
        <taxon>Bacteria</taxon>
        <taxon>Candidatus Doudnaibacteriota</taxon>
    </lineage>
</organism>
<protein>
    <submittedName>
        <fullName evidence="2">Uncharacterized protein</fullName>
    </submittedName>
</protein>
<sequence length="327" mass="35510">MADQGLLSYIKQNLKDGFSENEIRQAVLGAGWGARDVEEAFSAASVKPQPARPAQSMDILEKELSADQPAQKPGPLGRGAKVFGSILPVLILLPVLGIAGFWSYQRFFTGAEEQVNSAMITAEQTALEAATRDRFRLEHIESLQTALSNFYSTKQSYPVALEELAGANLLQTMPTDPATGENYLYAPLGEPPLDYSLTYIMETDYGTESKGLYTVNPGVLIHAADIKTKDQIVKGIIVKSLSPDLSVTDLSAQEFAAGDEVVLSVSFPSGLAQVFLVLGDMKLSDKREPFSFSFTAPQAPGEYKVRIYGFVINGSILYQTTNLVVRP</sequence>
<dbReference type="AlphaFoldDB" id="A0A1F5P3P6"/>
<evidence type="ECO:0000256" key="1">
    <source>
        <dbReference type="SAM" id="Phobius"/>
    </source>
</evidence>
<dbReference type="EMBL" id="MFEN01000010">
    <property type="protein sequence ID" value="OGE84472.1"/>
    <property type="molecule type" value="Genomic_DNA"/>
</dbReference>
<evidence type="ECO:0000313" key="2">
    <source>
        <dbReference type="EMBL" id="OGE84472.1"/>
    </source>
</evidence>
<evidence type="ECO:0000313" key="3">
    <source>
        <dbReference type="Proteomes" id="UP000176339"/>
    </source>
</evidence>
<feature type="transmembrane region" description="Helical" evidence="1">
    <location>
        <begin position="82"/>
        <end position="104"/>
    </location>
</feature>
<comment type="caution">
    <text evidence="2">The sequence shown here is derived from an EMBL/GenBank/DDBJ whole genome shotgun (WGS) entry which is preliminary data.</text>
</comment>
<name>A0A1F5P3P6_9BACT</name>
<dbReference type="Proteomes" id="UP000176339">
    <property type="component" value="Unassembled WGS sequence"/>
</dbReference>
<gene>
    <name evidence="2" type="ORF">A2846_01030</name>
</gene>